<evidence type="ECO:0000256" key="1">
    <source>
        <dbReference type="ARBA" id="ARBA00022723"/>
    </source>
</evidence>
<organism evidence="8 9">
    <name type="scientific">Acanthoscelides obtectus</name>
    <name type="common">Bean weevil</name>
    <name type="synonym">Bruchus obtectus</name>
    <dbReference type="NCBI Taxonomy" id="200917"/>
    <lineage>
        <taxon>Eukaryota</taxon>
        <taxon>Metazoa</taxon>
        <taxon>Ecdysozoa</taxon>
        <taxon>Arthropoda</taxon>
        <taxon>Hexapoda</taxon>
        <taxon>Insecta</taxon>
        <taxon>Pterygota</taxon>
        <taxon>Neoptera</taxon>
        <taxon>Endopterygota</taxon>
        <taxon>Coleoptera</taxon>
        <taxon>Polyphaga</taxon>
        <taxon>Cucujiformia</taxon>
        <taxon>Chrysomeloidea</taxon>
        <taxon>Chrysomelidae</taxon>
        <taxon>Bruchinae</taxon>
        <taxon>Bruchini</taxon>
        <taxon>Acanthoscelides</taxon>
    </lineage>
</organism>
<feature type="domain" description="C2H2-type" evidence="7">
    <location>
        <begin position="288"/>
        <end position="311"/>
    </location>
</feature>
<dbReference type="PANTHER" id="PTHR24379">
    <property type="entry name" value="KRAB AND ZINC FINGER DOMAIN-CONTAINING"/>
    <property type="match status" value="1"/>
</dbReference>
<dbReference type="SMART" id="SM00355">
    <property type="entry name" value="ZnF_C2H2"/>
    <property type="match status" value="23"/>
</dbReference>
<feature type="domain" description="C2H2-type" evidence="7">
    <location>
        <begin position="351"/>
        <end position="374"/>
    </location>
</feature>
<feature type="domain" description="C2H2-type" evidence="7">
    <location>
        <begin position="759"/>
        <end position="786"/>
    </location>
</feature>
<feature type="domain" description="C2H2-type" evidence="7">
    <location>
        <begin position="573"/>
        <end position="600"/>
    </location>
</feature>
<proteinExistence type="predicted"/>
<evidence type="ECO:0000256" key="5">
    <source>
        <dbReference type="PROSITE-ProRule" id="PRU00042"/>
    </source>
</evidence>
<feature type="domain" description="C2H2-type" evidence="7">
    <location>
        <begin position="475"/>
        <end position="503"/>
    </location>
</feature>
<dbReference type="PROSITE" id="PS00028">
    <property type="entry name" value="ZINC_FINGER_C2H2_1"/>
    <property type="match status" value="10"/>
</dbReference>
<feature type="compositionally biased region" description="Basic and acidic residues" evidence="6">
    <location>
        <begin position="145"/>
        <end position="156"/>
    </location>
</feature>
<feature type="domain" description="C2H2-type" evidence="7">
    <location>
        <begin position="448"/>
        <end position="475"/>
    </location>
</feature>
<sequence length="974" mass="112266">MEPKTDDKPCRKSEDYDSMQKNEHWIGVNQVKMKNQLVVEVKSEKPDTEPTVDDLKIENMDTMILNEQLNIKSEYNEDPVCHLIWDRVKEEKIESGIEPDSTADSVEQRKLGFQESEKMEEKPDLSSTDFENMDAVGLHEEFDIKTESDQSDDHNSPTDSAQIKKNRKKELGNSPIEEGKKSFSRHICNYTSHCEKGLICHIKRDNCYLGSSLGKSRSVSKKQYQYCCIKCNEVFKSKTSLNKHLVNNHVRYIESVSSKIHECTFCDFKTAYKKHLPSHMLRHTIKLFVCKHCNTSFKSTQSLFDHILRIHPNFIGSISNKIYECMHCAHKGIRRSNFIRHMAKHNNQTTFKCINCDASFNTKLRLENHISQKHPKFGASESNKILECTNCEYKTAYKEHLVRHMLKHTGAKCTCTKCDASFTEKRSLDNHILQKHPELSASVSHKIHECTHCEYKTTDRKSLAGHIMKHTGAKLTCTKCEASFTSQQSLDNHILRKHQKHTASVSTKKIHECTHCEYKTTHTHAFASHMMKHTGTKRTCSKCNASFINKILLYNHILRKHPELSASVSHKIHQCTHCEYKTTKARYLARHIMKHTGAKLTCTNCDASFTSQQSLDNHILREHQKFAASVFRKIHECTHCEYKTTYLRELATHMMKHTGAKLTCTKCDASFIKKISLYNHILQKHPELSASVPDKIHECIHCEYKTTYASSLSRHMMKHTGAKFLCTKCDVSFITKHSLDNHILQKHPECTTSVSRKIHTCTYCGYKSLQKSQFIIHMMKHTGARLTCTMCDASSTNKQSLDNHILKKHPELIASVTSKIHECIHCEYKTTLGMHFRIHMMKHTGAKRNCTKCDASFTTKLSLDNHIVQKHPQLTASVSSKIHKCTHCEYKTTLKKNLTKHMMKCDASFPRKEYIDNHTSEKHPQLTASVNKLKKSLDRFNTSSCDIYECCNVTFDCKSTFDDHVIKNHADIMQ</sequence>
<dbReference type="Proteomes" id="UP001152888">
    <property type="component" value="Unassembled WGS sequence"/>
</dbReference>
<feature type="domain" description="C2H2-type" evidence="7">
    <location>
        <begin position="511"/>
        <end position="538"/>
    </location>
</feature>
<evidence type="ECO:0000256" key="6">
    <source>
        <dbReference type="SAM" id="MobiDB-lite"/>
    </source>
</evidence>
<keyword evidence="9" id="KW-1185">Reference proteome</keyword>
<feature type="domain" description="C2H2-type" evidence="7">
    <location>
        <begin position="386"/>
        <end position="413"/>
    </location>
</feature>
<dbReference type="Gene3D" id="3.30.160.60">
    <property type="entry name" value="Classic Zinc Finger"/>
    <property type="match status" value="10"/>
</dbReference>
<feature type="region of interest" description="Disordered" evidence="6">
    <location>
        <begin position="1"/>
        <end position="22"/>
    </location>
</feature>
<feature type="domain" description="C2H2-type" evidence="7">
    <location>
        <begin position="697"/>
        <end position="724"/>
    </location>
</feature>
<keyword evidence="4" id="KW-0862">Zinc</keyword>
<dbReference type="PROSITE" id="PS50157">
    <property type="entry name" value="ZINC_FINGER_C2H2_2"/>
    <property type="match status" value="12"/>
</dbReference>
<evidence type="ECO:0000256" key="3">
    <source>
        <dbReference type="ARBA" id="ARBA00022771"/>
    </source>
</evidence>
<evidence type="ECO:0000259" key="7">
    <source>
        <dbReference type="PROSITE" id="PS50157"/>
    </source>
</evidence>
<feature type="region of interest" description="Disordered" evidence="6">
    <location>
        <begin position="145"/>
        <end position="178"/>
    </location>
</feature>
<dbReference type="AlphaFoldDB" id="A0A9P0Q8Q3"/>
<dbReference type="Pfam" id="PF00096">
    <property type="entry name" value="zf-C2H2"/>
    <property type="match status" value="2"/>
</dbReference>
<dbReference type="OrthoDB" id="3561125at2759"/>
<protein>
    <recommendedName>
        <fullName evidence="7">C2H2-type domain-containing protein</fullName>
    </recommendedName>
</protein>
<dbReference type="PANTHER" id="PTHR24379:SF121">
    <property type="entry name" value="C2H2-TYPE DOMAIN-CONTAINING PROTEIN"/>
    <property type="match status" value="1"/>
</dbReference>
<comment type="caution">
    <text evidence="8">The sequence shown here is derived from an EMBL/GenBank/DDBJ whole genome shotgun (WGS) entry which is preliminary data.</text>
</comment>
<feature type="domain" description="C2H2-type" evidence="7">
    <location>
        <begin position="323"/>
        <end position="350"/>
    </location>
</feature>
<dbReference type="SUPFAM" id="SSF57667">
    <property type="entry name" value="beta-beta-alpha zinc fingers"/>
    <property type="match status" value="10"/>
</dbReference>
<evidence type="ECO:0000313" key="8">
    <source>
        <dbReference type="EMBL" id="CAH2014415.1"/>
    </source>
</evidence>
<evidence type="ECO:0000256" key="2">
    <source>
        <dbReference type="ARBA" id="ARBA00022737"/>
    </source>
</evidence>
<dbReference type="GO" id="GO:0008270">
    <property type="term" value="F:zinc ion binding"/>
    <property type="evidence" value="ECO:0007669"/>
    <property type="project" value="UniProtKB-KW"/>
</dbReference>
<gene>
    <name evidence="8" type="ORF">ACAOBT_LOCUS34104</name>
</gene>
<dbReference type="InterPro" id="IPR013087">
    <property type="entry name" value="Znf_C2H2_type"/>
</dbReference>
<reference evidence="8" key="1">
    <citation type="submission" date="2022-03" db="EMBL/GenBank/DDBJ databases">
        <authorList>
            <person name="Sayadi A."/>
        </authorList>
    </citation>
    <scope>NUCLEOTIDE SEQUENCE</scope>
</reference>
<feature type="domain" description="C2H2-type" evidence="7">
    <location>
        <begin position="635"/>
        <end position="662"/>
    </location>
</feature>
<feature type="domain" description="C2H2-type" evidence="7">
    <location>
        <begin position="226"/>
        <end position="249"/>
    </location>
</feature>
<dbReference type="InterPro" id="IPR036236">
    <property type="entry name" value="Znf_C2H2_sf"/>
</dbReference>
<evidence type="ECO:0000313" key="9">
    <source>
        <dbReference type="Proteomes" id="UP001152888"/>
    </source>
</evidence>
<keyword evidence="2" id="KW-0677">Repeat</keyword>
<accession>A0A9P0Q8Q3</accession>
<keyword evidence="1" id="KW-0479">Metal-binding</keyword>
<keyword evidence="3 5" id="KW-0863">Zinc-finger</keyword>
<evidence type="ECO:0000256" key="4">
    <source>
        <dbReference type="ARBA" id="ARBA00022833"/>
    </source>
</evidence>
<name>A0A9P0Q8Q3_ACAOB</name>
<dbReference type="EMBL" id="CAKOFQ010008491">
    <property type="protein sequence ID" value="CAH2014415.1"/>
    <property type="molecule type" value="Genomic_DNA"/>
</dbReference>